<protein>
    <submittedName>
        <fullName evidence="1">Uncharacterized protein</fullName>
    </submittedName>
</protein>
<evidence type="ECO:0000313" key="1">
    <source>
        <dbReference type="EMBL" id="ETP27998.1"/>
    </source>
</evidence>
<organism evidence="1 2">
    <name type="scientific">Phytophthora nicotianae P10297</name>
    <dbReference type="NCBI Taxonomy" id="1317064"/>
    <lineage>
        <taxon>Eukaryota</taxon>
        <taxon>Sar</taxon>
        <taxon>Stramenopiles</taxon>
        <taxon>Oomycota</taxon>
        <taxon>Peronosporomycetes</taxon>
        <taxon>Peronosporales</taxon>
        <taxon>Peronosporaceae</taxon>
        <taxon>Phytophthora</taxon>
    </lineage>
</organism>
<evidence type="ECO:0000313" key="2">
    <source>
        <dbReference type="Proteomes" id="UP000018948"/>
    </source>
</evidence>
<comment type="caution">
    <text evidence="1">The sequence shown here is derived from an EMBL/GenBank/DDBJ whole genome shotgun (WGS) entry which is preliminary data.</text>
</comment>
<sequence length="49" mass="5724">TMDGMGYTPQNIKSAMKSMDLTDEEAFYIKKLFPEYWKASKSTTEMKLH</sequence>
<name>W2Y028_PHYNI</name>
<accession>W2Y028</accession>
<dbReference type="AlphaFoldDB" id="W2Y028"/>
<dbReference type="EMBL" id="ANIY01005250">
    <property type="protein sequence ID" value="ETP27998.1"/>
    <property type="molecule type" value="Genomic_DNA"/>
</dbReference>
<gene>
    <name evidence="1" type="ORF">F442_22717</name>
</gene>
<proteinExistence type="predicted"/>
<feature type="non-terminal residue" evidence="1">
    <location>
        <position position="1"/>
    </location>
</feature>
<reference evidence="1 2" key="1">
    <citation type="submission" date="2013-11" db="EMBL/GenBank/DDBJ databases">
        <title>The Genome Sequence of Phytophthora parasitica P10297.</title>
        <authorList>
            <consortium name="The Broad Institute Genomics Platform"/>
            <person name="Russ C."/>
            <person name="Tyler B."/>
            <person name="Panabieres F."/>
            <person name="Shan W."/>
            <person name="Tripathy S."/>
            <person name="Grunwald N."/>
            <person name="Machado M."/>
            <person name="Johnson C.S."/>
            <person name="Walker B."/>
            <person name="Young S.K."/>
            <person name="Zeng Q."/>
            <person name="Gargeya S."/>
            <person name="Fitzgerald M."/>
            <person name="Haas B."/>
            <person name="Abouelleil A."/>
            <person name="Allen A.W."/>
            <person name="Alvarado L."/>
            <person name="Arachchi H.M."/>
            <person name="Berlin A.M."/>
            <person name="Chapman S.B."/>
            <person name="Gainer-Dewar J."/>
            <person name="Goldberg J."/>
            <person name="Griggs A."/>
            <person name="Gujja S."/>
            <person name="Hansen M."/>
            <person name="Howarth C."/>
            <person name="Imamovic A."/>
            <person name="Ireland A."/>
            <person name="Larimer J."/>
            <person name="McCowan C."/>
            <person name="Murphy C."/>
            <person name="Pearson M."/>
            <person name="Poon T.W."/>
            <person name="Priest M."/>
            <person name="Roberts A."/>
            <person name="Saif S."/>
            <person name="Shea T."/>
            <person name="Sisk P."/>
            <person name="Sykes S."/>
            <person name="Wortman J."/>
            <person name="Nusbaum C."/>
            <person name="Birren B."/>
        </authorList>
    </citation>
    <scope>NUCLEOTIDE SEQUENCE [LARGE SCALE GENOMIC DNA]</scope>
    <source>
        <strain evidence="1 2">P10297</strain>
    </source>
</reference>
<dbReference type="Proteomes" id="UP000018948">
    <property type="component" value="Unassembled WGS sequence"/>
</dbReference>